<sequence>MTLLTTLIALIALLLILVVMVQNPKGGGLNSAFGGTQEAQKIMGASRSGDILVKVTWTLGGLLMLLTLLAGLIV</sequence>
<evidence type="ECO:0000256" key="6">
    <source>
        <dbReference type="ARBA" id="ARBA00022989"/>
    </source>
</evidence>
<dbReference type="EMBL" id="JH719942">
    <property type="protein sequence ID" value="EJF54202.1"/>
    <property type="molecule type" value="Genomic_DNA"/>
</dbReference>
<comment type="similarity">
    <text evidence="2 9">Belongs to the SecG family.</text>
</comment>
<evidence type="ECO:0000256" key="9">
    <source>
        <dbReference type="RuleBase" id="RU365087"/>
    </source>
</evidence>
<comment type="subcellular location">
    <subcellularLocation>
        <location evidence="9">Cell membrane</location>
        <topology evidence="9">Multi-pass membrane protein</topology>
    </subcellularLocation>
    <subcellularLocation>
        <location evidence="1">Membrane</location>
        <topology evidence="1">Multi-pass membrane protein</topology>
    </subcellularLocation>
</comment>
<dbReference type="Pfam" id="PF03840">
    <property type="entry name" value="SecG"/>
    <property type="match status" value="1"/>
</dbReference>
<evidence type="ECO:0000256" key="2">
    <source>
        <dbReference type="ARBA" id="ARBA00008445"/>
    </source>
</evidence>
<organism evidence="10 11">
    <name type="scientific">Saprospira grandis DSM 2844</name>
    <dbReference type="NCBI Taxonomy" id="694433"/>
    <lineage>
        <taxon>Bacteria</taxon>
        <taxon>Pseudomonadati</taxon>
        <taxon>Bacteroidota</taxon>
        <taxon>Saprospiria</taxon>
        <taxon>Saprospirales</taxon>
        <taxon>Saprospiraceae</taxon>
        <taxon>Saprospira</taxon>
    </lineage>
</organism>
<evidence type="ECO:0000256" key="1">
    <source>
        <dbReference type="ARBA" id="ARBA00004141"/>
    </source>
</evidence>
<feature type="transmembrane region" description="Helical" evidence="9">
    <location>
        <begin position="55"/>
        <end position="73"/>
    </location>
</feature>
<dbReference type="InterPro" id="IPR004692">
    <property type="entry name" value="SecG"/>
</dbReference>
<dbReference type="PRINTS" id="PR01651">
    <property type="entry name" value="SECGEXPORT"/>
</dbReference>
<dbReference type="GO" id="GO:0015450">
    <property type="term" value="F:protein-transporting ATPase activity"/>
    <property type="evidence" value="ECO:0007669"/>
    <property type="project" value="UniProtKB-UniRule"/>
</dbReference>
<name>J0P9F0_9BACT</name>
<dbReference type="GO" id="GO:0009306">
    <property type="term" value="P:protein secretion"/>
    <property type="evidence" value="ECO:0007669"/>
    <property type="project" value="UniProtKB-UniRule"/>
</dbReference>
<evidence type="ECO:0000256" key="8">
    <source>
        <dbReference type="ARBA" id="ARBA00023136"/>
    </source>
</evidence>
<dbReference type="GO" id="GO:0005886">
    <property type="term" value="C:plasma membrane"/>
    <property type="evidence" value="ECO:0007669"/>
    <property type="project" value="UniProtKB-SubCell"/>
</dbReference>
<keyword evidence="3 9" id="KW-0813">Transport</keyword>
<keyword evidence="5 9" id="KW-0653">Protein transport</keyword>
<reference evidence="11" key="1">
    <citation type="journal article" date="2012" name="Stand. Genomic Sci.">
        <title>Permanent draft genome sequence of the gliding predator Saprospira grandis strain Sa g1 (= HR1).</title>
        <authorList>
            <person name="Mavromatis K."/>
            <person name="Chertkov O."/>
            <person name="Lapidus A."/>
            <person name="Nolan M."/>
            <person name="Lucas S."/>
            <person name="Tice H."/>
            <person name="Del Rio T.G."/>
            <person name="Cheng J.F."/>
            <person name="Han C."/>
            <person name="Tapia R."/>
            <person name="Bruce D."/>
            <person name="Goodwin L.A."/>
            <person name="Pitluck S."/>
            <person name="Huntemann M."/>
            <person name="Liolios K."/>
            <person name="Pagani I."/>
            <person name="Ivanova N."/>
            <person name="Mikhailova N."/>
            <person name="Pati A."/>
            <person name="Chen A."/>
            <person name="Palaniappan K."/>
            <person name="Land M."/>
            <person name="Brambilla E.M."/>
            <person name="Rohde M."/>
            <person name="Spring S."/>
            <person name="Goker M."/>
            <person name="Detter J.C."/>
            <person name="Bristow J."/>
            <person name="Eisen J.A."/>
            <person name="Markowitz V."/>
            <person name="Hugenholtz P."/>
            <person name="Kyrpides N.C."/>
            <person name="Klenk H.P."/>
            <person name="Woyke T."/>
        </authorList>
    </citation>
    <scope>NUCLEOTIDE SEQUENCE [LARGE SCALE GENOMIC DNA]</scope>
    <source>
        <strain evidence="11">DSM 2844</strain>
    </source>
</reference>
<keyword evidence="9" id="KW-1003">Cell membrane</keyword>
<dbReference type="AlphaFoldDB" id="J0P9F0"/>
<accession>J0P9F0</accession>
<keyword evidence="7 9" id="KW-0811">Translocation</keyword>
<gene>
    <name evidence="10" type="ORF">SapgrDRAFT_2543</name>
</gene>
<evidence type="ECO:0000256" key="3">
    <source>
        <dbReference type="ARBA" id="ARBA00022448"/>
    </source>
</evidence>
<protein>
    <recommendedName>
        <fullName evidence="9">Protein-export membrane protein SecG</fullName>
    </recommendedName>
</protein>
<dbReference type="Proteomes" id="UP000005113">
    <property type="component" value="Unassembled WGS sequence"/>
</dbReference>
<dbReference type="NCBIfam" id="TIGR00810">
    <property type="entry name" value="secG"/>
    <property type="match status" value="1"/>
</dbReference>
<evidence type="ECO:0000256" key="7">
    <source>
        <dbReference type="ARBA" id="ARBA00023010"/>
    </source>
</evidence>
<dbReference type="HOGENOM" id="CLU_2685748_0_0_10"/>
<keyword evidence="4 9" id="KW-0812">Transmembrane</keyword>
<evidence type="ECO:0000313" key="11">
    <source>
        <dbReference type="Proteomes" id="UP000005113"/>
    </source>
</evidence>
<comment type="function">
    <text evidence="9">Involved in protein export. Participates in an early event of protein translocation.</text>
</comment>
<comment type="caution">
    <text evidence="9">Lacks conserved residue(s) required for the propagation of feature annotation.</text>
</comment>
<proteinExistence type="inferred from homology"/>
<evidence type="ECO:0000256" key="5">
    <source>
        <dbReference type="ARBA" id="ARBA00022927"/>
    </source>
</evidence>
<keyword evidence="6 9" id="KW-1133">Transmembrane helix</keyword>
<evidence type="ECO:0000313" key="10">
    <source>
        <dbReference type="EMBL" id="EJF54202.1"/>
    </source>
</evidence>
<dbReference type="RefSeq" id="WP_002659934.1">
    <property type="nucleotide sequence ID" value="NZ_JH719942.1"/>
</dbReference>
<dbReference type="OrthoDB" id="1122493at2"/>
<keyword evidence="8 9" id="KW-0472">Membrane</keyword>
<evidence type="ECO:0000256" key="4">
    <source>
        <dbReference type="ARBA" id="ARBA00022692"/>
    </source>
</evidence>